<evidence type="ECO:0000313" key="3">
    <source>
        <dbReference type="Proteomes" id="UP001280121"/>
    </source>
</evidence>
<keyword evidence="3" id="KW-1185">Reference proteome</keyword>
<sequence length="239" mass="27468">MKITTLTKSLNFNLPIKLGKLNYLYWKEHVLPIIQALDLEDYLCGNLYSTIHGQNHSTQNQLQSIKKGSDSISDFALKIKHIGDASVVAEEEVKDHDLVMCLVNGICHDFDAIVVVITTQQRFMSFEDAQFVLMMHEQRLEHLDSPSRVEIGQISANYTSNNNQEKKGQRDFNYQGNRGGYRERGRSKWTGGRSRIHCQVCNKPGHNGLKCYHRFDEAYQGPPPYDQQLNQALFHQQQN</sequence>
<protein>
    <recommendedName>
        <fullName evidence="4">CCHC-type domain-containing protein</fullName>
    </recommendedName>
</protein>
<feature type="region of interest" description="Disordered" evidence="1">
    <location>
        <begin position="159"/>
        <end position="188"/>
    </location>
</feature>
<comment type="caution">
    <text evidence="2">The sequence shown here is derived from an EMBL/GenBank/DDBJ whole genome shotgun (WGS) entry which is preliminary data.</text>
</comment>
<accession>A0AAD9TN99</accession>
<evidence type="ECO:0008006" key="4">
    <source>
        <dbReference type="Google" id="ProtNLM"/>
    </source>
</evidence>
<dbReference type="AlphaFoldDB" id="A0AAD9TN99"/>
<gene>
    <name evidence="2" type="ORF">Ddye_026514</name>
</gene>
<proteinExistence type="predicted"/>
<dbReference type="PANTHER" id="PTHR47481:SF31">
    <property type="entry name" value="OS01G0873500 PROTEIN"/>
    <property type="match status" value="1"/>
</dbReference>
<reference evidence="2" key="1">
    <citation type="journal article" date="2023" name="Plant J.">
        <title>Genome sequences and population genomics provide insights into the demographic history, inbreeding, and mutation load of two 'living fossil' tree species of Dipteronia.</title>
        <authorList>
            <person name="Feng Y."/>
            <person name="Comes H.P."/>
            <person name="Chen J."/>
            <person name="Zhu S."/>
            <person name="Lu R."/>
            <person name="Zhang X."/>
            <person name="Li P."/>
            <person name="Qiu J."/>
            <person name="Olsen K.M."/>
            <person name="Qiu Y."/>
        </authorList>
    </citation>
    <scope>NUCLEOTIDE SEQUENCE</scope>
    <source>
        <strain evidence="2">KIB01</strain>
    </source>
</reference>
<evidence type="ECO:0000313" key="2">
    <source>
        <dbReference type="EMBL" id="KAK2638719.1"/>
    </source>
</evidence>
<dbReference type="PANTHER" id="PTHR47481">
    <property type="match status" value="1"/>
</dbReference>
<dbReference type="EMBL" id="JANJYI010000008">
    <property type="protein sequence ID" value="KAK2638719.1"/>
    <property type="molecule type" value="Genomic_DNA"/>
</dbReference>
<name>A0AAD9TN99_9ROSI</name>
<evidence type="ECO:0000256" key="1">
    <source>
        <dbReference type="SAM" id="MobiDB-lite"/>
    </source>
</evidence>
<organism evidence="2 3">
    <name type="scientific">Dipteronia dyeriana</name>
    <dbReference type="NCBI Taxonomy" id="168575"/>
    <lineage>
        <taxon>Eukaryota</taxon>
        <taxon>Viridiplantae</taxon>
        <taxon>Streptophyta</taxon>
        <taxon>Embryophyta</taxon>
        <taxon>Tracheophyta</taxon>
        <taxon>Spermatophyta</taxon>
        <taxon>Magnoliopsida</taxon>
        <taxon>eudicotyledons</taxon>
        <taxon>Gunneridae</taxon>
        <taxon>Pentapetalae</taxon>
        <taxon>rosids</taxon>
        <taxon>malvids</taxon>
        <taxon>Sapindales</taxon>
        <taxon>Sapindaceae</taxon>
        <taxon>Hippocastanoideae</taxon>
        <taxon>Acereae</taxon>
        <taxon>Dipteronia</taxon>
    </lineage>
</organism>
<dbReference type="Proteomes" id="UP001280121">
    <property type="component" value="Unassembled WGS sequence"/>
</dbReference>